<organism evidence="1 2">
    <name type="scientific">Saccharicrinis fermentans DSM 9555 = JCM 21142</name>
    <dbReference type="NCBI Taxonomy" id="869213"/>
    <lineage>
        <taxon>Bacteria</taxon>
        <taxon>Pseudomonadati</taxon>
        <taxon>Bacteroidota</taxon>
        <taxon>Bacteroidia</taxon>
        <taxon>Marinilabiliales</taxon>
        <taxon>Marinilabiliaceae</taxon>
        <taxon>Saccharicrinis</taxon>
    </lineage>
</organism>
<dbReference type="Proteomes" id="UP000019402">
    <property type="component" value="Unassembled WGS sequence"/>
</dbReference>
<dbReference type="EMBL" id="BAMD01000124">
    <property type="protein sequence ID" value="GAF05784.1"/>
    <property type="molecule type" value="Genomic_DNA"/>
</dbReference>
<comment type="caution">
    <text evidence="1">The sequence shown here is derived from an EMBL/GenBank/DDBJ whole genome shotgun (WGS) entry which is preliminary data.</text>
</comment>
<dbReference type="eggNOG" id="COG1765">
    <property type="taxonomic scope" value="Bacteria"/>
</dbReference>
<evidence type="ECO:0008006" key="3">
    <source>
        <dbReference type="Google" id="ProtNLM"/>
    </source>
</evidence>
<evidence type="ECO:0000313" key="2">
    <source>
        <dbReference type="Proteomes" id="UP000019402"/>
    </source>
</evidence>
<sequence length="139" mass="15585">MKATVDLEWLENMTFQTEVNGHNIKIDVGEENGGNNAGPSPKPLMLVALAGCTGTDVVSILKKMRVQYDSLNIVVEANLREEHPKYYDSMKVVFKFKGTELPMDKLERAVQLSEEQYCGVSALYKMAIPVTFEIKVNQD</sequence>
<reference evidence="1 2" key="1">
    <citation type="journal article" date="2014" name="Genome Announc.">
        <title>Draft Genome Sequence of Cytophaga fermentans JCM 21142T, a Facultative Anaerobe Isolated from Marine Mud.</title>
        <authorList>
            <person name="Starns D."/>
            <person name="Oshima K."/>
            <person name="Suda W."/>
            <person name="Iino T."/>
            <person name="Yuki M."/>
            <person name="Inoue J."/>
            <person name="Kitamura K."/>
            <person name="Iida T."/>
            <person name="Darby A."/>
            <person name="Hattori M."/>
            <person name="Ohkuma M."/>
        </authorList>
    </citation>
    <scope>NUCLEOTIDE SEQUENCE [LARGE SCALE GENOMIC DNA]</scope>
    <source>
        <strain evidence="1 2">JCM 21142</strain>
    </source>
</reference>
<accession>W7YTK2</accession>
<gene>
    <name evidence="1" type="ORF">JCM21142_104537</name>
</gene>
<dbReference type="PANTHER" id="PTHR34352">
    <property type="entry name" value="PROTEIN YHFA"/>
    <property type="match status" value="1"/>
</dbReference>
<dbReference type="STRING" id="869213.GCA_000517085_03306"/>
<dbReference type="AlphaFoldDB" id="W7YTK2"/>
<dbReference type="RefSeq" id="WP_027472742.1">
    <property type="nucleotide sequence ID" value="NZ_BAMD01000124.1"/>
</dbReference>
<name>W7YTK2_9BACT</name>
<evidence type="ECO:0000313" key="1">
    <source>
        <dbReference type="EMBL" id="GAF05784.1"/>
    </source>
</evidence>
<dbReference type="InterPro" id="IPR003718">
    <property type="entry name" value="OsmC/Ohr_fam"/>
</dbReference>
<dbReference type="Gene3D" id="3.30.300.20">
    <property type="match status" value="1"/>
</dbReference>
<dbReference type="InterPro" id="IPR036102">
    <property type="entry name" value="OsmC/Ohrsf"/>
</dbReference>
<dbReference type="Pfam" id="PF02566">
    <property type="entry name" value="OsmC"/>
    <property type="match status" value="1"/>
</dbReference>
<dbReference type="InterPro" id="IPR015946">
    <property type="entry name" value="KH_dom-like_a/b"/>
</dbReference>
<keyword evidence="2" id="KW-1185">Reference proteome</keyword>
<dbReference type="SUPFAM" id="SSF82784">
    <property type="entry name" value="OsmC-like"/>
    <property type="match status" value="1"/>
</dbReference>
<dbReference type="OrthoDB" id="9804010at2"/>
<proteinExistence type="predicted"/>
<protein>
    <recommendedName>
        <fullName evidence="3">OsmC-like protein</fullName>
    </recommendedName>
</protein>
<dbReference type="PANTHER" id="PTHR34352:SF1">
    <property type="entry name" value="PROTEIN YHFA"/>
    <property type="match status" value="1"/>
</dbReference>